<organism evidence="1 2">
    <name type="scientific">Nonomuraea africana</name>
    <dbReference type="NCBI Taxonomy" id="46171"/>
    <lineage>
        <taxon>Bacteria</taxon>
        <taxon>Bacillati</taxon>
        <taxon>Actinomycetota</taxon>
        <taxon>Actinomycetes</taxon>
        <taxon>Streptosporangiales</taxon>
        <taxon>Streptosporangiaceae</taxon>
        <taxon>Nonomuraea</taxon>
    </lineage>
</organism>
<gene>
    <name evidence="1" type="ORF">H4W81_002598</name>
</gene>
<keyword evidence="2" id="KW-1185">Reference proteome</keyword>
<reference evidence="1 2" key="1">
    <citation type="submission" date="2020-10" db="EMBL/GenBank/DDBJ databases">
        <title>Sequencing the genomes of 1000 actinobacteria strains.</title>
        <authorList>
            <person name="Klenk H.-P."/>
        </authorList>
    </citation>
    <scope>NUCLEOTIDE SEQUENCE [LARGE SCALE GENOMIC DNA]</scope>
    <source>
        <strain evidence="1 2">DSM 43748</strain>
    </source>
</reference>
<evidence type="ECO:0000313" key="2">
    <source>
        <dbReference type="Proteomes" id="UP000661607"/>
    </source>
</evidence>
<name>A0ABR9KCT3_9ACTN</name>
<dbReference type="Proteomes" id="UP000661607">
    <property type="component" value="Unassembled WGS sequence"/>
</dbReference>
<dbReference type="EMBL" id="JADBEF010000001">
    <property type="protein sequence ID" value="MBE1559819.1"/>
    <property type="molecule type" value="Genomic_DNA"/>
</dbReference>
<dbReference type="RefSeq" id="WP_192775032.1">
    <property type="nucleotide sequence ID" value="NZ_JADBEF010000001.1"/>
</dbReference>
<evidence type="ECO:0000313" key="1">
    <source>
        <dbReference type="EMBL" id="MBE1559819.1"/>
    </source>
</evidence>
<comment type="caution">
    <text evidence="1">The sequence shown here is derived from an EMBL/GenBank/DDBJ whole genome shotgun (WGS) entry which is preliminary data.</text>
</comment>
<proteinExistence type="predicted"/>
<accession>A0ABR9KCT3</accession>
<protein>
    <submittedName>
        <fullName evidence="1">Uncharacterized protein</fullName>
    </submittedName>
</protein>
<sequence length="118" mass="12270">MVGDQHQGGVQIGAYHVAAGELGRHVPLEAGLPLAEARPQASAAEAAADRLCEGVFESYTGQRRELSDGGQIGWSGLPYPNARGAGPPLGELAFTQFRFGCCPAQALAFTHGRTILPA</sequence>